<comment type="caution">
    <text evidence="3">The sequence shown here is derived from an EMBL/GenBank/DDBJ whole genome shotgun (WGS) entry which is preliminary data.</text>
</comment>
<gene>
    <name evidence="3" type="ORF">IE077_001948</name>
</gene>
<evidence type="ECO:0000259" key="2">
    <source>
        <dbReference type="Pfam" id="PF03959"/>
    </source>
</evidence>
<dbReference type="InterPro" id="IPR005645">
    <property type="entry name" value="FSH-like_dom"/>
</dbReference>
<keyword evidence="1" id="KW-0378">Hydrolase</keyword>
<dbReference type="SUPFAM" id="SSF53474">
    <property type="entry name" value="alpha/beta-Hydrolases"/>
    <property type="match status" value="1"/>
</dbReference>
<evidence type="ECO:0000313" key="4">
    <source>
        <dbReference type="Proteomes" id="UP000823046"/>
    </source>
</evidence>
<dbReference type="InterPro" id="IPR050593">
    <property type="entry name" value="LovG"/>
</dbReference>
<name>A0ABQ7JBZ9_9APIC</name>
<dbReference type="Proteomes" id="UP000823046">
    <property type="component" value="Unassembled WGS sequence"/>
</dbReference>
<evidence type="ECO:0000313" key="3">
    <source>
        <dbReference type="EMBL" id="KAF8821514.1"/>
    </source>
</evidence>
<dbReference type="PANTHER" id="PTHR48070">
    <property type="entry name" value="ESTERASE OVCA2"/>
    <property type="match status" value="1"/>
</dbReference>
<dbReference type="InterPro" id="IPR029058">
    <property type="entry name" value="AB_hydrolase_fold"/>
</dbReference>
<accession>A0ABQ7JBZ9</accession>
<feature type="domain" description="Serine hydrolase" evidence="2">
    <location>
        <begin position="1"/>
        <end position="200"/>
    </location>
</feature>
<reference evidence="3 4" key="1">
    <citation type="journal article" date="2020" name="bioRxiv">
        <title>Metabolic contributions of an alphaproteobacterial endosymbiont in the apicomplexan Cardiosporidium cionae.</title>
        <authorList>
            <person name="Hunter E.S."/>
            <person name="Paight C.J."/>
            <person name="Lane C.E."/>
        </authorList>
    </citation>
    <scope>NUCLEOTIDE SEQUENCE [LARGE SCALE GENOMIC DNA]</scope>
    <source>
        <strain evidence="3">ESH_2018</strain>
    </source>
</reference>
<proteinExistence type="predicted"/>
<organism evidence="3 4">
    <name type="scientific">Cardiosporidium cionae</name>
    <dbReference type="NCBI Taxonomy" id="476202"/>
    <lineage>
        <taxon>Eukaryota</taxon>
        <taxon>Sar</taxon>
        <taxon>Alveolata</taxon>
        <taxon>Apicomplexa</taxon>
        <taxon>Aconoidasida</taxon>
        <taxon>Nephromycida</taxon>
        <taxon>Cardiosporidium</taxon>
    </lineage>
</organism>
<sequence length="209" mass="23496">MVRPLRILCLPGWRTSSAAMRAQLVFSSFEKNLKGEVTFLPIDPALPASGPPQSIVQMLDSTGPYFQWWYTQHGDNPVYEGIEESVQYVIDTLQKQGPIDGLLGFSQGAAMVHYLTALQATGDPHLKGMFQFAILVSGFLPQDSRYETMLPTSRVLNLPSLHVYGKEDELYSHCCRAATFYNNPVIIDHSRGHSFPKLGKYDTRNQREN</sequence>
<dbReference type="PANTHER" id="PTHR48070:SF6">
    <property type="entry name" value="ESTERASE OVCA2"/>
    <property type="match status" value="1"/>
</dbReference>
<keyword evidence="4" id="KW-1185">Reference proteome</keyword>
<dbReference type="Gene3D" id="3.40.50.1820">
    <property type="entry name" value="alpha/beta hydrolase"/>
    <property type="match status" value="1"/>
</dbReference>
<dbReference type="EMBL" id="JADAQX010000171">
    <property type="protein sequence ID" value="KAF8821514.1"/>
    <property type="molecule type" value="Genomic_DNA"/>
</dbReference>
<dbReference type="Pfam" id="PF03959">
    <property type="entry name" value="FSH1"/>
    <property type="match status" value="1"/>
</dbReference>
<evidence type="ECO:0000256" key="1">
    <source>
        <dbReference type="ARBA" id="ARBA00022801"/>
    </source>
</evidence>
<protein>
    <submittedName>
        <fullName evidence="3">Ovarian cancer-associated 2 protein-like protein</fullName>
    </submittedName>
</protein>